<protein>
    <submittedName>
        <fullName evidence="1">Uncharacterized protein</fullName>
    </submittedName>
</protein>
<evidence type="ECO:0000313" key="1">
    <source>
        <dbReference type="EMBL" id="GAW05140.1"/>
    </source>
</evidence>
<dbReference type="Proteomes" id="UP000188533">
    <property type="component" value="Unassembled WGS sequence"/>
</dbReference>
<evidence type="ECO:0000313" key="2">
    <source>
        <dbReference type="Proteomes" id="UP000188533"/>
    </source>
</evidence>
<dbReference type="EMBL" id="BDGU01000236">
    <property type="protein sequence ID" value="GAW05140.1"/>
    <property type="molecule type" value="Genomic_DNA"/>
</dbReference>
<name>A0A1Q3ED52_LENED</name>
<organism evidence="1 2">
    <name type="scientific">Lentinula edodes</name>
    <name type="common">Shiitake mushroom</name>
    <name type="synonym">Lentinus edodes</name>
    <dbReference type="NCBI Taxonomy" id="5353"/>
    <lineage>
        <taxon>Eukaryota</taxon>
        <taxon>Fungi</taxon>
        <taxon>Dikarya</taxon>
        <taxon>Basidiomycota</taxon>
        <taxon>Agaricomycotina</taxon>
        <taxon>Agaricomycetes</taxon>
        <taxon>Agaricomycetidae</taxon>
        <taxon>Agaricales</taxon>
        <taxon>Marasmiineae</taxon>
        <taxon>Omphalotaceae</taxon>
        <taxon>Lentinula</taxon>
    </lineage>
</organism>
<dbReference type="AlphaFoldDB" id="A0A1Q3ED52"/>
<keyword evidence="2" id="KW-1185">Reference proteome</keyword>
<reference evidence="1 2" key="2">
    <citation type="submission" date="2017-02" db="EMBL/GenBank/DDBJ databases">
        <title>A genome survey and senescence transcriptome analysis in Lentinula edodes.</title>
        <authorList>
            <person name="Sakamoto Y."/>
            <person name="Nakade K."/>
            <person name="Sato S."/>
            <person name="Yoshida Y."/>
            <person name="Miyazaki K."/>
            <person name="Natsume S."/>
            <person name="Konno N."/>
        </authorList>
    </citation>
    <scope>NUCLEOTIDE SEQUENCE [LARGE SCALE GENOMIC DNA]</scope>
    <source>
        <strain evidence="1 2">NBRC 111202</strain>
    </source>
</reference>
<accession>A0A1Q3ED52</accession>
<sequence>MRLRTGAHTSYFAKHFKCCGSNPEISLLVDARRAVTMYASQLVFEGWEIASRKVLRARVAHTLPKKIRVDPRF</sequence>
<proteinExistence type="predicted"/>
<reference evidence="1 2" key="1">
    <citation type="submission" date="2016-08" db="EMBL/GenBank/DDBJ databases">
        <authorList>
            <consortium name="Lentinula edodes genome sequencing consortium"/>
            <person name="Sakamoto Y."/>
            <person name="Nakade K."/>
            <person name="Sato S."/>
            <person name="Yoshida Y."/>
            <person name="Miyazaki K."/>
            <person name="Natsume S."/>
            <person name="Konno N."/>
        </authorList>
    </citation>
    <scope>NUCLEOTIDE SEQUENCE [LARGE SCALE GENOMIC DNA]</scope>
    <source>
        <strain evidence="1 2">NBRC 111202</strain>
    </source>
</reference>
<comment type="caution">
    <text evidence="1">The sequence shown here is derived from an EMBL/GenBank/DDBJ whole genome shotgun (WGS) entry which is preliminary data.</text>
</comment>
<gene>
    <name evidence="1" type="ORF">LENED_006977</name>
</gene>